<proteinExistence type="predicted"/>
<name>A0ABY8C3T3_9FIRM</name>
<keyword evidence="1 4" id="KW-0378">Hydrolase</keyword>
<evidence type="ECO:0000313" key="4">
    <source>
        <dbReference type="EMBL" id="WEG35341.1"/>
    </source>
</evidence>
<evidence type="ECO:0000313" key="5">
    <source>
        <dbReference type="Proteomes" id="UP001220478"/>
    </source>
</evidence>
<dbReference type="InterPro" id="IPR004547">
    <property type="entry name" value="Glucosamine6P_isomerase"/>
</dbReference>
<evidence type="ECO:0000256" key="1">
    <source>
        <dbReference type="ARBA" id="ARBA00022801"/>
    </source>
</evidence>
<feature type="domain" description="Glucosamine/galactosamine-6-phosphate isomerase" evidence="3">
    <location>
        <begin position="54"/>
        <end position="219"/>
    </location>
</feature>
<evidence type="ECO:0000259" key="3">
    <source>
        <dbReference type="Pfam" id="PF01182"/>
    </source>
</evidence>
<dbReference type="PANTHER" id="PTHR11280:SF5">
    <property type="entry name" value="GLUCOSAMINE-6-PHOSPHATE ISOMERASE"/>
    <property type="match status" value="1"/>
</dbReference>
<dbReference type="Proteomes" id="UP001220478">
    <property type="component" value="Chromosome"/>
</dbReference>
<keyword evidence="5" id="KW-1185">Reference proteome</keyword>
<dbReference type="EC" id="3.1.1.31" evidence="4"/>
<dbReference type="Gene3D" id="3.40.50.1360">
    <property type="match status" value="1"/>
</dbReference>
<dbReference type="PANTHER" id="PTHR11280">
    <property type="entry name" value="GLUCOSAMINE-6-PHOSPHATE ISOMERASE"/>
    <property type="match status" value="1"/>
</dbReference>
<accession>A0ABY8C3T3</accession>
<organism evidence="4 5">
    <name type="scientific">Amygdalobacter indicium</name>
    <dbReference type="NCBI Taxonomy" id="3029272"/>
    <lineage>
        <taxon>Bacteria</taxon>
        <taxon>Bacillati</taxon>
        <taxon>Bacillota</taxon>
        <taxon>Clostridia</taxon>
        <taxon>Eubacteriales</taxon>
        <taxon>Oscillospiraceae</taxon>
        <taxon>Amygdalobacter</taxon>
    </lineage>
</organism>
<dbReference type="InterPro" id="IPR006148">
    <property type="entry name" value="Glc/Gal-6P_isomerase"/>
</dbReference>
<dbReference type="Pfam" id="PF01182">
    <property type="entry name" value="Glucosamine_iso"/>
    <property type="match status" value="1"/>
</dbReference>
<sequence>MKVHVFNNEDAASLAAAMMVCAQVLAKPDALIALEKAEDLQSTYQKLLALYKAGSLALHDTKFFNAVEYCQIEPEKSQGELLQADFLRQTDCPQENFYNFAYRENDFIRAAADYEQKIQESGSLDLAIITVADDGSILLNQPAPYILNDCHFTKALRNSSIQPTINPAIEQIPGLTMGMGTLMRAHMIILPAYGKDKAPAVANLVRGQIDPSCPASFLQLHSCVILLLDEAAAALI</sequence>
<evidence type="ECO:0000256" key="2">
    <source>
        <dbReference type="ARBA" id="ARBA00023277"/>
    </source>
</evidence>
<reference evidence="4 5" key="1">
    <citation type="submission" date="2023-02" db="EMBL/GenBank/DDBJ databases">
        <title>Novel Oscillospiraceae bacterial genomes.</title>
        <authorList>
            <person name="Srinivasan S."/>
            <person name="Austin M.N."/>
            <person name="Fiedler T.L."/>
            <person name="Strenk S.M."/>
            <person name="Agnew K.J."/>
            <person name="Nagana Gowda G.A."/>
            <person name="Raftery D."/>
            <person name="Beamer M.A."/>
            <person name="Achilles S.L."/>
            <person name="Wiesenfeld H.C."/>
            <person name="Fredricks D.N."/>
            <person name="Hillier S.L."/>
        </authorList>
    </citation>
    <scope>NUCLEOTIDE SEQUENCE [LARGE SCALE GENOMIC DNA]</scope>
    <source>
        <strain evidence="4 5">CHIC02 1186E3-8</strain>
    </source>
</reference>
<dbReference type="RefSeq" id="WP_315567724.1">
    <property type="nucleotide sequence ID" value="NZ_CP118866.1"/>
</dbReference>
<dbReference type="SUPFAM" id="SSF100950">
    <property type="entry name" value="NagB/RpiA/CoA transferase-like"/>
    <property type="match status" value="1"/>
</dbReference>
<dbReference type="InterPro" id="IPR037171">
    <property type="entry name" value="NagB/RpiA_transferase-like"/>
</dbReference>
<dbReference type="GO" id="GO:0017057">
    <property type="term" value="F:6-phosphogluconolactonase activity"/>
    <property type="evidence" value="ECO:0007669"/>
    <property type="project" value="UniProtKB-EC"/>
</dbReference>
<protein>
    <submittedName>
        <fullName evidence="4">6-phosphogluconolactonase</fullName>
        <ecNumber evidence="4">3.1.1.31</ecNumber>
    </submittedName>
</protein>
<dbReference type="EMBL" id="CP118868">
    <property type="protein sequence ID" value="WEG35341.1"/>
    <property type="molecule type" value="Genomic_DNA"/>
</dbReference>
<keyword evidence="2" id="KW-0119">Carbohydrate metabolism</keyword>
<gene>
    <name evidence="4" type="ORF">PYS61_05275</name>
</gene>